<evidence type="ECO:0000313" key="2">
    <source>
        <dbReference type="EMBL" id="KAK6951140.1"/>
    </source>
</evidence>
<proteinExistence type="predicted"/>
<evidence type="ECO:0000313" key="3">
    <source>
        <dbReference type="Proteomes" id="UP001369815"/>
    </source>
</evidence>
<reference evidence="2 3" key="1">
    <citation type="journal article" date="2024" name="Front Chem Biol">
        <title>Unveiling the potential of Daldinia eschscholtzii MFLUCC 19-0629 through bioactivity and bioinformatics studies for enhanced sustainable agriculture production.</title>
        <authorList>
            <person name="Brooks S."/>
            <person name="Weaver J.A."/>
            <person name="Klomchit A."/>
            <person name="Alharthi S.A."/>
            <person name="Onlamun T."/>
            <person name="Nurani R."/>
            <person name="Vong T.K."/>
            <person name="Alberti F."/>
            <person name="Greco C."/>
        </authorList>
    </citation>
    <scope>NUCLEOTIDE SEQUENCE [LARGE SCALE GENOMIC DNA]</scope>
    <source>
        <strain evidence="2">MFLUCC 19-0629</strain>
    </source>
</reference>
<dbReference type="EMBL" id="JBANMG010000007">
    <property type="protein sequence ID" value="KAK6951140.1"/>
    <property type="molecule type" value="Genomic_DNA"/>
</dbReference>
<dbReference type="AlphaFoldDB" id="A0AAX6MEQ9"/>
<dbReference type="Proteomes" id="UP001369815">
    <property type="component" value="Unassembled WGS sequence"/>
</dbReference>
<keyword evidence="1" id="KW-0732">Signal</keyword>
<feature type="chain" id="PRO_5043679920" evidence="1">
    <location>
        <begin position="20"/>
        <end position="219"/>
    </location>
</feature>
<keyword evidence="3" id="KW-1185">Reference proteome</keyword>
<comment type="caution">
    <text evidence="2">The sequence shown here is derived from an EMBL/GenBank/DDBJ whole genome shotgun (WGS) entry which is preliminary data.</text>
</comment>
<organism evidence="2 3">
    <name type="scientific">Daldinia eschscholtzii</name>
    <dbReference type="NCBI Taxonomy" id="292717"/>
    <lineage>
        <taxon>Eukaryota</taxon>
        <taxon>Fungi</taxon>
        <taxon>Dikarya</taxon>
        <taxon>Ascomycota</taxon>
        <taxon>Pezizomycotina</taxon>
        <taxon>Sordariomycetes</taxon>
        <taxon>Xylariomycetidae</taxon>
        <taxon>Xylariales</taxon>
        <taxon>Hypoxylaceae</taxon>
        <taxon>Daldinia</taxon>
    </lineage>
</organism>
<sequence length="219" mass="24221">MDCQKRLLALLAVTATVRAAPFVQPEIIHATSVVEVSSTGAWADHPICPSDYFSYVTDKGFFRFGWWGHGGSNRGNGMYFTPDADPFHWFELGERESCDGATGTCLYSTQNVPIRLENYPPPPCAPLPLKYIEQPLSSAGDDGEDRVELAYIDDDGGVQAQGFSTRRKLSGDPRVAGMCNKALRILKQLYEQHDIDLGFEIGNPCAQERSVDRQDVSEL</sequence>
<name>A0AAX6MEQ9_9PEZI</name>
<accession>A0AAX6MEQ9</accession>
<evidence type="ECO:0000256" key="1">
    <source>
        <dbReference type="SAM" id="SignalP"/>
    </source>
</evidence>
<gene>
    <name evidence="2" type="ORF">Daesc_007670</name>
</gene>
<feature type="signal peptide" evidence="1">
    <location>
        <begin position="1"/>
        <end position="19"/>
    </location>
</feature>
<protein>
    <submittedName>
        <fullName evidence="2">Uncharacterized protein</fullName>
    </submittedName>
</protein>